<organism evidence="2 3">
    <name type="scientific">Prunus yedoensis var. nudiflora</name>
    <dbReference type="NCBI Taxonomy" id="2094558"/>
    <lineage>
        <taxon>Eukaryota</taxon>
        <taxon>Viridiplantae</taxon>
        <taxon>Streptophyta</taxon>
        <taxon>Embryophyta</taxon>
        <taxon>Tracheophyta</taxon>
        <taxon>Spermatophyta</taxon>
        <taxon>Magnoliopsida</taxon>
        <taxon>eudicotyledons</taxon>
        <taxon>Gunneridae</taxon>
        <taxon>Pentapetalae</taxon>
        <taxon>rosids</taxon>
        <taxon>fabids</taxon>
        <taxon>Rosales</taxon>
        <taxon>Rosaceae</taxon>
        <taxon>Amygdaloideae</taxon>
        <taxon>Amygdaleae</taxon>
        <taxon>Prunus</taxon>
    </lineage>
</organism>
<keyword evidence="3" id="KW-1185">Reference proteome</keyword>
<dbReference type="Proteomes" id="UP000250321">
    <property type="component" value="Unassembled WGS sequence"/>
</dbReference>
<comment type="caution">
    <text evidence="2">The sequence shown here is derived from an EMBL/GenBank/DDBJ whole genome shotgun (WGS) entry which is preliminary data.</text>
</comment>
<sequence length="221" mass="26242">MREKLLRGKEGKGTRAQLGLKGREKGIERREGIIKPRGWRGISIVASSIKLVVARLGTLNQVGNTQQNLARNYKILFWKRGADHQMSAVKNSMASIASLESVSEDCYWERNLIDYFSLILKVVNHYFFMINLMLARSNGQDYTENINRLLYWLNQLRIEVCLDFGWRFQDLGEVPSSSLKFSYMDWWLLLWINHYFLFVFPIYTKTWRWIFIYLQDIQFSY</sequence>
<keyword evidence="1" id="KW-1133">Transmembrane helix</keyword>
<keyword evidence="1" id="KW-0812">Transmembrane</keyword>
<evidence type="ECO:0000313" key="3">
    <source>
        <dbReference type="Proteomes" id="UP000250321"/>
    </source>
</evidence>
<keyword evidence="1" id="KW-0472">Membrane</keyword>
<evidence type="ECO:0000256" key="1">
    <source>
        <dbReference type="SAM" id="Phobius"/>
    </source>
</evidence>
<reference evidence="2 3" key="1">
    <citation type="submission" date="2018-02" db="EMBL/GenBank/DDBJ databases">
        <title>Draft genome of wild Prunus yedoensis var. nudiflora.</title>
        <authorList>
            <person name="Baek S."/>
            <person name="Kim J.-H."/>
            <person name="Choi K."/>
            <person name="Kim G.-B."/>
            <person name="Cho A."/>
            <person name="Jang H."/>
            <person name="Shin C.-H."/>
            <person name="Yu H.-J."/>
            <person name="Mun J.-H."/>
        </authorList>
    </citation>
    <scope>NUCLEOTIDE SEQUENCE [LARGE SCALE GENOMIC DNA]</scope>
    <source>
        <strain evidence="3">cv. Jeju island</strain>
        <tissue evidence="2">Leaf</tissue>
    </source>
</reference>
<gene>
    <name evidence="2" type="ORF">Pyn_21471</name>
</gene>
<dbReference type="AlphaFoldDB" id="A0A314ULL5"/>
<name>A0A314ULL5_PRUYE</name>
<proteinExistence type="predicted"/>
<dbReference type="EMBL" id="PJQY01003336">
    <property type="protein sequence ID" value="PQM38231.1"/>
    <property type="molecule type" value="Genomic_DNA"/>
</dbReference>
<feature type="transmembrane region" description="Helical" evidence="1">
    <location>
        <begin position="186"/>
        <end position="204"/>
    </location>
</feature>
<evidence type="ECO:0000313" key="2">
    <source>
        <dbReference type="EMBL" id="PQM38231.1"/>
    </source>
</evidence>
<accession>A0A314ULL5</accession>
<protein>
    <submittedName>
        <fullName evidence="2">Uncharacterized protein</fullName>
    </submittedName>
</protein>